<protein>
    <submittedName>
        <fullName evidence="2">Hydrocarbon binding protein</fullName>
    </submittedName>
</protein>
<evidence type="ECO:0000259" key="1">
    <source>
        <dbReference type="SMART" id="SM00989"/>
    </source>
</evidence>
<dbReference type="InterPro" id="IPR045987">
    <property type="entry name" value="DUF5943"/>
</dbReference>
<organism evidence="2 3">
    <name type="scientific">Veronia nyctiphanis</name>
    <dbReference type="NCBI Taxonomy" id="1278244"/>
    <lineage>
        <taxon>Bacteria</taxon>
        <taxon>Pseudomonadati</taxon>
        <taxon>Pseudomonadota</taxon>
        <taxon>Gammaproteobacteria</taxon>
        <taxon>Vibrionales</taxon>
        <taxon>Vibrionaceae</taxon>
        <taxon>Veronia</taxon>
    </lineage>
</organism>
<sequence>MTSHPPEITIDVDSETGVWSTDGQPMLFMPRHFFMNHHLAVENALGHEAYSDLLYKSGYQSAFLWCEQESATHNISGAAVFDHYMRRLSQRGWGQLFIESLDVRQGKARVRLENSAFAYHMGEAGYKVDYMFKGWLAGAMDQVTNGVGFPLKTVATQLQSEAEPGCQFGLFEVKPLATTVG</sequence>
<name>A0A4Q0YJP8_9GAMM</name>
<dbReference type="PANTHER" id="PTHR35090:SF1">
    <property type="entry name" value="SLR0144 PROTEIN"/>
    <property type="match status" value="1"/>
</dbReference>
<comment type="caution">
    <text evidence="2">The sequence shown here is derived from an EMBL/GenBank/DDBJ whole genome shotgun (WGS) entry which is preliminary data.</text>
</comment>
<accession>A0A4Q0YJP8</accession>
<dbReference type="AlphaFoldDB" id="A0A4Q0YJP8"/>
<dbReference type="RefSeq" id="WP_129124178.1">
    <property type="nucleotide sequence ID" value="NZ_PEIB01000046.1"/>
</dbReference>
<dbReference type="OrthoDB" id="8264576at2"/>
<dbReference type="InterPro" id="IPR004096">
    <property type="entry name" value="V4R"/>
</dbReference>
<feature type="domain" description="4-vinyl reductase 4VR" evidence="1">
    <location>
        <begin position="107"/>
        <end position="175"/>
    </location>
</feature>
<proteinExistence type="predicted"/>
<dbReference type="EMBL" id="PEIB01000046">
    <property type="protein sequence ID" value="RXJ70615.1"/>
    <property type="molecule type" value="Genomic_DNA"/>
</dbReference>
<dbReference type="Pfam" id="PF19367">
    <property type="entry name" value="DUF5943"/>
    <property type="match status" value="1"/>
</dbReference>
<dbReference type="InterPro" id="IPR024096">
    <property type="entry name" value="NO_sig/Golgi_transp_ligand-bd"/>
</dbReference>
<dbReference type="SMART" id="SM00989">
    <property type="entry name" value="V4R"/>
    <property type="match status" value="1"/>
</dbReference>
<dbReference type="Proteomes" id="UP000290287">
    <property type="component" value="Unassembled WGS sequence"/>
</dbReference>
<dbReference type="SUPFAM" id="SSF111126">
    <property type="entry name" value="Ligand-binding domain in the NO signalling and Golgi transport"/>
    <property type="match status" value="1"/>
</dbReference>
<dbReference type="PANTHER" id="PTHR35090">
    <property type="entry name" value="DNA-DIRECTED RNA POLYMERASE SUBUNIT I"/>
    <property type="match status" value="1"/>
</dbReference>
<evidence type="ECO:0000313" key="3">
    <source>
        <dbReference type="Proteomes" id="UP000290287"/>
    </source>
</evidence>
<evidence type="ECO:0000313" key="2">
    <source>
        <dbReference type="EMBL" id="RXJ70615.1"/>
    </source>
</evidence>
<keyword evidence="3" id="KW-1185">Reference proteome</keyword>
<gene>
    <name evidence="2" type="ORF">CS022_22860</name>
</gene>
<reference evidence="2 3" key="1">
    <citation type="submission" date="2017-10" db="EMBL/GenBank/DDBJ databases">
        <title>Nyctiphanis sp. nov., isolated from the stomach of the euphausiid Nyctiphanes simplex (Hansen, 1911) in the Gulf of California.</title>
        <authorList>
            <person name="Gomez-Gil B."/>
            <person name="Aguilar-Mendez M."/>
            <person name="Lopez-Cortes A."/>
            <person name="Gomez-Gutierrez J."/>
            <person name="Roque A."/>
            <person name="Lang E."/>
            <person name="Gonzalez-Castillo A."/>
        </authorList>
    </citation>
    <scope>NUCLEOTIDE SEQUENCE [LARGE SCALE GENOMIC DNA]</scope>
    <source>
        <strain evidence="2 3">CAIM 600</strain>
    </source>
</reference>